<dbReference type="InterPro" id="IPR013989">
    <property type="entry name" value="Dev_and_cell_death_domain"/>
</dbReference>
<keyword evidence="4" id="KW-1185">Reference proteome</keyword>
<dbReference type="AlphaFoldDB" id="A0A835A4Z5"/>
<feature type="domain" description="DCD" evidence="2">
    <location>
        <begin position="36"/>
        <end position="205"/>
    </location>
</feature>
<feature type="compositionally biased region" description="Low complexity" evidence="1">
    <location>
        <begin position="243"/>
        <end position="256"/>
    </location>
</feature>
<reference evidence="3" key="1">
    <citation type="submission" date="2020-07" db="EMBL/GenBank/DDBJ databases">
        <title>Genome sequence and genetic diversity analysis of an under-domesticated orphan crop, white fonio (Digitaria exilis).</title>
        <authorList>
            <person name="Bennetzen J.L."/>
            <person name="Chen S."/>
            <person name="Ma X."/>
            <person name="Wang X."/>
            <person name="Yssel A.E.J."/>
            <person name="Chaluvadi S.R."/>
            <person name="Johnson M."/>
            <person name="Gangashetty P."/>
            <person name="Hamidou F."/>
            <person name="Sanogo M.D."/>
            <person name="Zwaenepoel A."/>
            <person name="Wallace J."/>
            <person name="Van De Peer Y."/>
            <person name="Van Deynze A."/>
        </authorList>
    </citation>
    <scope>NUCLEOTIDE SEQUENCE</scope>
    <source>
        <tissue evidence="3">Leaves</tissue>
    </source>
</reference>
<evidence type="ECO:0000313" key="3">
    <source>
        <dbReference type="EMBL" id="KAF8652194.1"/>
    </source>
</evidence>
<dbReference type="EMBL" id="JACEFO010002669">
    <property type="protein sequence ID" value="KAF8652194.1"/>
    <property type="molecule type" value="Genomic_DNA"/>
</dbReference>
<dbReference type="PROSITE" id="PS51222">
    <property type="entry name" value="DCD"/>
    <property type="match status" value="2"/>
</dbReference>
<sequence length="625" mass="67112">MTSNPPSSPSPPPAAAAAEDEPRPTAAAASSSAAAASPAGFIFICSGATKAECYRHRVLGLPRGRMEAVSRIRRGTAVFLYDFDARRLYGPYRADSDGGADLVPGAFSGRFPAQVGSLSVLAPNLSAFWRSESRNVASGYGTVTGAELGMCGTVQTNVKFMIDGDFMPLPESSLKSAIKENYLNGKFSPELTSTQVEKLRALFQPINLPPESSPPHDVDNWPPAAFLPPSAHTAQPSADAHHPTTYAAPATSMVSQPSPPTPTSSLPRKRPHSLTVAEVDSAHPRASCSTAAASPAGFIFMCSSATKPDCYRHRVLGLPRGGLEAVSRIRRGAAVFLYDFDTKLLYGPYQADSDGGADLVPGAFHGRFPAQVGSLVVLLQNYQLFCDQNQEIARVGVVLVIPHVKFMIDGDFMPVPESSLRSAIKENYFKGKFCPELTSTQVEKVRALFQPITSLLQSSSAHDIDNWPPAPAFLPPTLPAQPLAYAHHPTAYAPSLASHLVPPEVYVPPCSYPPLTQQYMQAPLPCSLYDRPSMSQYASAPVYSTGPYCQNDPYRLVNVDSRYQQSTYERDTYCAGHDMVAPNLQAISGPVVNRPWQELAYTAHAAGSGAYGASEANSTATPFYY</sequence>
<feature type="region of interest" description="Disordered" evidence="1">
    <location>
        <begin position="206"/>
        <end position="281"/>
    </location>
</feature>
<comment type="caution">
    <text evidence="3">The sequence shown here is derived from an EMBL/GenBank/DDBJ whole genome shotgun (WGS) entry which is preliminary data.</text>
</comment>
<dbReference type="OrthoDB" id="1920894at2759"/>
<feature type="region of interest" description="Disordered" evidence="1">
    <location>
        <begin position="1"/>
        <end position="30"/>
    </location>
</feature>
<accession>A0A835A4Z5</accession>
<organism evidence="3 4">
    <name type="scientific">Digitaria exilis</name>
    <dbReference type="NCBI Taxonomy" id="1010633"/>
    <lineage>
        <taxon>Eukaryota</taxon>
        <taxon>Viridiplantae</taxon>
        <taxon>Streptophyta</taxon>
        <taxon>Embryophyta</taxon>
        <taxon>Tracheophyta</taxon>
        <taxon>Spermatophyta</taxon>
        <taxon>Magnoliopsida</taxon>
        <taxon>Liliopsida</taxon>
        <taxon>Poales</taxon>
        <taxon>Poaceae</taxon>
        <taxon>PACMAD clade</taxon>
        <taxon>Panicoideae</taxon>
        <taxon>Panicodae</taxon>
        <taxon>Paniceae</taxon>
        <taxon>Anthephorinae</taxon>
        <taxon>Digitaria</taxon>
    </lineage>
</organism>
<name>A0A835A4Z5_9POAL</name>
<evidence type="ECO:0000256" key="1">
    <source>
        <dbReference type="SAM" id="MobiDB-lite"/>
    </source>
</evidence>
<evidence type="ECO:0000313" key="4">
    <source>
        <dbReference type="Proteomes" id="UP000636709"/>
    </source>
</evidence>
<dbReference type="Pfam" id="PF10539">
    <property type="entry name" value="Dev_Cell_Death"/>
    <property type="match status" value="4"/>
</dbReference>
<proteinExistence type="predicted"/>
<feature type="domain" description="DCD" evidence="2">
    <location>
        <begin position="293"/>
        <end position="451"/>
    </location>
</feature>
<evidence type="ECO:0000259" key="2">
    <source>
        <dbReference type="PROSITE" id="PS51222"/>
    </source>
</evidence>
<dbReference type="SMART" id="SM00767">
    <property type="entry name" value="DCD"/>
    <property type="match status" value="2"/>
</dbReference>
<dbReference type="Proteomes" id="UP000636709">
    <property type="component" value="Unassembled WGS sequence"/>
</dbReference>
<dbReference type="PANTHER" id="PTHR46444:SF14">
    <property type="entry name" value="EXPRESSED PROTEIN"/>
    <property type="match status" value="1"/>
</dbReference>
<dbReference type="PANTHER" id="PTHR46444">
    <property type="entry name" value="DCD (DEVELOPMENT AND CELL DEATH) DOMAIN PROTEIN-RELATED"/>
    <property type="match status" value="1"/>
</dbReference>
<gene>
    <name evidence="3" type="ORF">HU200_062926</name>
</gene>
<feature type="compositionally biased region" description="Pro residues" evidence="1">
    <location>
        <begin position="1"/>
        <end position="14"/>
    </location>
</feature>
<protein>
    <recommendedName>
        <fullName evidence="2">DCD domain-containing protein</fullName>
    </recommendedName>
</protein>